<dbReference type="InterPro" id="IPR034913">
    <property type="entry name" value="mS27/PTCD2"/>
</dbReference>
<dbReference type="PANTHER" id="PTHR21393">
    <property type="entry name" value="MITOCHONDRIAL 28S RIBOSOMAL PROTEIN S27"/>
    <property type="match status" value="1"/>
</dbReference>
<keyword evidence="4" id="KW-1185">Reference proteome</keyword>
<dbReference type="AlphaFoldDB" id="A0A267GNA4"/>
<feature type="compositionally biased region" description="Acidic residues" evidence="2">
    <location>
        <begin position="220"/>
        <end position="236"/>
    </location>
</feature>
<dbReference type="InterPro" id="IPR019266">
    <property type="entry name" value="Ribosomal_mS27"/>
</dbReference>
<dbReference type="Proteomes" id="UP000215902">
    <property type="component" value="Unassembled WGS sequence"/>
</dbReference>
<accession>A0A267GNA4</accession>
<dbReference type="Pfam" id="PF10037">
    <property type="entry name" value="MRP-S27"/>
    <property type="match status" value="1"/>
</dbReference>
<proteinExistence type="predicted"/>
<dbReference type="STRING" id="282301.A0A267GNA4"/>
<name>A0A267GNA4_9PLAT</name>
<evidence type="ECO:0000313" key="4">
    <source>
        <dbReference type="Proteomes" id="UP000215902"/>
    </source>
</evidence>
<evidence type="ECO:0000256" key="2">
    <source>
        <dbReference type="SAM" id="MobiDB-lite"/>
    </source>
</evidence>
<gene>
    <name evidence="3" type="ORF">BOX15_Mlig014227g1</name>
</gene>
<protein>
    <submittedName>
        <fullName evidence="3">Uncharacterized protein</fullName>
    </submittedName>
</protein>
<sequence length="520" mass="57800">MLRLANNGFAKHFGWLKHGHQLLPVQSTFQALSRRSILSASFSCPDAWQSRLSAHDAVSGLDLGNGLLRALDRREPVAPVDVDIYANKLDSFELSYLPYFSNVLAKFRVTQESLGKLESTDHALVRCMISLGQAELLVDWLRDKFTYGIFLDQFSASLLIDHLYEAGDARLAALVAFDHALQDLPSDGWPCTGLMLLASISRAADQLSEWTTAVSADANADSEEAAEDEDEDDDSSDTQHLIVDYIRRPNYDNYFDIEEERLQVGLTLARVGRRLLAEWPGQPAGLACLLIGLAAWEKPDELLSVLRQQQQQPPAMSESTLLVVDSLLGSARCLGNGKVNEPGKRPRCRPEAIEEARAAVKALLKAPSAEESWHAELSAVARRLVAEHEAKSASRLAALYAEFARMRLAELRSHGDWLRKRRLFRDVKSRLDDLVGEQESLTAFDRAAEIRYAAWLAPRTRAESRVTSAQIWRADIANADRLLDEASEAAARGGGRQQATAAAMLRRSTITKEKFRPLKE</sequence>
<dbReference type="GO" id="GO:0005739">
    <property type="term" value="C:mitochondrion"/>
    <property type="evidence" value="ECO:0007669"/>
    <property type="project" value="UniProtKB-SubCell"/>
</dbReference>
<dbReference type="OrthoDB" id="19830at2759"/>
<evidence type="ECO:0000313" key="3">
    <source>
        <dbReference type="EMBL" id="PAA86867.1"/>
    </source>
</evidence>
<comment type="caution">
    <text evidence="3">The sequence shown here is derived from an EMBL/GenBank/DDBJ whole genome shotgun (WGS) entry which is preliminary data.</text>
</comment>
<feature type="region of interest" description="Disordered" evidence="2">
    <location>
        <begin position="216"/>
        <end position="239"/>
    </location>
</feature>
<reference evidence="3 4" key="1">
    <citation type="submission" date="2017-06" db="EMBL/GenBank/DDBJ databases">
        <title>A platform for efficient transgenesis in Macrostomum lignano, a flatworm model organism for stem cell research.</title>
        <authorList>
            <person name="Berezikov E."/>
        </authorList>
    </citation>
    <scope>NUCLEOTIDE SEQUENCE [LARGE SCALE GENOMIC DNA]</scope>
    <source>
        <strain evidence="3">DV1</strain>
        <tissue evidence="3">Whole organism</tissue>
    </source>
</reference>
<evidence type="ECO:0000256" key="1">
    <source>
        <dbReference type="ARBA" id="ARBA00004173"/>
    </source>
</evidence>
<comment type="subcellular location">
    <subcellularLocation>
        <location evidence="1">Mitochondrion</location>
    </subcellularLocation>
</comment>
<organism evidence="3 4">
    <name type="scientific">Macrostomum lignano</name>
    <dbReference type="NCBI Taxonomy" id="282301"/>
    <lineage>
        <taxon>Eukaryota</taxon>
        <taxon>Metazoa</taxon>
        <taxon>Spiralia</taxon>
        <taxon>Lophotrochozoa</taxon>
        <taxon>Platyhelminthes</taxon>
        <taxon>Rhabditophora</taxon>
        <taxon>Macrostomorpha</taxon>
        <taxon>Macrostomida</taxon>
        <taxon>Macrostomidae</taxon>
        <taxon>Macrostomum</taxon>
    </lineage>
</organism>
<dbReference type="PANTHER" id="PTHR21393:SF0">
    <property type="entry name" value="SMALL RIBOSOMAL SUBUNIT PROTEIN MS27"/>
    <property type="match status" value="1"/>
</dbReference>
<dbReference type="EMBL" id="NIVC01000260">
    <property type="protein sequence ID" value="PAA86867.1"/>
    <property type="molecule type" value="Genomic_DNA"/>
</dbReference>